<dbReference type="AlphaFoldDB" id="A0A1G6NCX0"/>
<dbReference type="Proteomes" id="UP000243468">
    <property type="component" value="Unassembled WGS sequence"/>
</dbReference>
<gene>
    <name evidence="1" type="ORF">SAMN05421732_11030</name>
</gene>
<reference evidence="2" key="1">
    <citation type="submission" date="2016-09" db="EMBL/GenBank/DDBJ databases">
        <authorList>
            <person name="Varghese N."/>
            <person name="Submissions S."/>
        </authorList>
    </citation>
    <scope>NUCLEOTIDE SEQUENCE [LARGE SCALE GENOMIC DNA]</scope>
    <source>
        <strain evidence="2">ANC 4667</strain>
    </source>
</reference>
<accession>A0A1G6NCX0</accession>
<keyword evidence="2" id="KW-1185">Reference proteome</keyword>
<sequence>MGSDFYSLFIPIYLYLFKKLIYDGNILVFRSEINHQPNKKTLPIGQSFSVSALNYFVQHLLQPSTFSVGQFILARL</sequence>
<proteinExistence type="predicted"/>
<organism evidence="1 2">
    <name type="scientific">Acinetobacter kookii</name>
    <dbReference type="NCBI Taxonomy" id="1226327"/>
    <lineage>
        <taxon>Bacteria</taxon>
        <taxon>Pseudomonadati</taxon>
        <taxon>Pseudomonadota</taxon>
        <taxon>Gammaproteobacteria</taxon>
        <taxon>Moraxellales</taxon>
        <taxon>Moraxellaceae</taxon>
        <taxon>Acinetobacter</taxon>
    </lineage>
</organism>
<evidence type="ECO:0000313" key="1">
    <source>
        <dbReference type="EMBL" id="SDC65680.1"/>
    </source>
</evidence>
<name>A0A1G6NCX0_9GAMM</name>
<protein>
    <submittedName>
        <fullName evidence="1">Uncharacterized protein</fullName>
    </submittedName>
</protein>
<evidence type="ECO:0000313" key="2">
    <source>
        <dbReference type="Proteomes" id="UP000243468"/>
    </source>
</evidence>
<dbReference type="EMBL" id="FMYO01000010">
    <property type="protein sequence ID" value="SDC65680.1"/>
    <property type="molecule type" value="Genomic_DNA"/>
</dbReference>